<sequence length="90" mass="10234">MWVHADYYYKALQFIRLNYPDPELSVARIADHMGISRSHLYRIFDSVSHQSIQDCILSFRLKKAAALLKNSAAAIGEIAQSCGFSNQSHF</sequence>
<evidence type="ECO:0000313" key="5">
    <source>
        <dbReference type="EMBL" id="HIX47575.1"/>
    </source>
</evidence>
<gene>
    <name evidence="5" type="ORF">H9981_00910</name>
</gene>
<dbReference type="SUPFAM" id="SSF46689">
    <property type="entry name" value="Homeodomain-like"/>
    <property type="match status" value="2"/>
</dbReference>
<keyword evidence="2" id="KW-0238">DNA-binding</keyword>
<evidence type="ECO:0000256" key="2">
    <source>
        <dbReference type="ARBA" id="ARBA00023125"/>
    </source>
</evidence>
<keyword evidence="3" id="KW-0804">Transcription</keyword>
<dbReference type="GO" id="GO:0003700">
    <property type="term" value="F:DNA-binding transcription factor activity"/>
    <property type="evidence" value="ECO:0007669"/>
    <property type="project" value="InterPro"/>
</dbReference>
<dbReference type="InterPro" id="IPR018060">
    <property type="entry name" value="HTH_AraC"/>
</dbReference>
<dbReference type="PROSITE" id="PS01124">
    <property type="entry name" value="HTH_ARAC_FAMILY_2"/>
    <property type="match status" value="1"/>
</dbReference>
<organism evidence="5 6">
    <name type="scientific">Candidatus Mediterraneibacter caccavium</name>
    <dbReference type="NCBI Taxonomy" id="2838661"/>
    <lineage>
        <taxon>Bacteria</taxon>
        <taxon>Bacillati</taxon>
        <taxon>Bacillota</taxon>
        <taxon>Clostridia</taxon>
        <taxon>Lachnospirales</taxon>
        <taxon>Lachnospiraceae</taxon>
        <taxon>Mediterraneibacter</taxon>
    </lineage>
</organism>
<dbReference type="Proteomes" id="UP000824243">
    <property type="component" value="Unassembled WGS sequence"/>
</dbReference>
<dbReference type="SMART" id="SM00342">
    <property type="entry name" value="HTH_ARAC"/>
    <property type="match status" value="1"/>
</dbReference>
<accession>A0A9D2ARU5</accession>
<dbReference type="Gene3D" id="1.10.10.60">
    <property type="entry name" value="Homeodomain-like"/>
    <property type="match status" value="1"/>
</dbReference>
<dbReference type="PANTHER" id="PTHR43280">
    <property type="entry name" value="ARAC-FAMILY TRANSCRIPTIONAL REGULATOR"/>
    <property type="match status" value="1"/>
</dbReference>
<name>A0A9D2ARU5_9FIRM</name>
<reference evidence="5" key="2">
    <citation type="submission" date="2021-04" db="EMBL/GenBank/DDBJ databases">
        <authorList>
            <person name="Gilroy R."/>
        </authorList>
    </citation>
    <scope>NUCLEOTIDE SEQUENCE</scope>
    <source>
        <strain evidence="5">ChiSjej5B23-15282</strain>
    </source>
</reference>
<feature type="domain" description="HTH araC/xylS-type" evidence="4">
    <location>
        <begin position="9"/>
        <end position="90"/>
    </location>
</feature>
<feature type="non-terminal residue" evidence="5">
    <location>
        <position position="90"/>
    </location>
</feature>
<dbReference type="InterPro" id="IPR009057">
    <property type="entry name" value="Homeodomain-like_sf"/>
</dbReference>
<dbReference type="AlphaFoldDB" id="A0A9D2ARU5"/>
<keyword evidence="1" id="KW-0805">Transcription regulation</keyword>
<evidence type="ECO:0000256" key="3">
    <source>
        <dbReference type="ARBA" id="ARBA00023163"/>
    </source>
</evidence>
<evidence type="ECO:0000259" key="4">
    <source>
        <dbReference type="PROSITE" id="PS01124"/>
    </source>
</evidence>
<evidence type="ECO:0000256" key="1">
    <source>
        <dbReference type="ARBA" id="ARBA00023015"/>
    </source>
</evidence>
<comment type="caution">
    <text evidence="5">The sequence shown here is derived from an EMBL/GenBank/DDBJ whole genome shotgun (WGS) entry which is preliminary data.</text>
</comment>
<evidence type="ECO:0000313" key="6">
    <source>
        <dbReference type="Proteomes" id="UP000824243"/>
    </source>
</evidence>
<dbReference type="PANTHER" id="PTHR43280:SF31">
    <property type="entry name" value="TRANSCRIPTIONAL REGULATORY PROTEIN"/>
    <property type="match status" value="1"/>
</dbReference>
<proteinExistence type="predicted"/>
<protein>
    <submittedName>
        <fullName evidence="5">AraC family transcriptional regulator</fullName>
    </submittedName>
</protein>
<dbReference type="EMBL" id="DXFA01000015">
    <property type="protein sequence ID" value="HIX47575.1"/>
    <property type="molecule type" value="Genomic_DNA"/>
</dbReference>
<dbReference type="Pfam" id="PF12833">
    <property type="entry name" value="HTH_18"/>
    <property type="match status" value="1"/>
</dbReference>
<dbReference type="GO" id="GO:0043565">
    <property type="term" value="F:sequence-specific DNA binding"/>
    <property type="evidence" value="ECO:0007669"/>
    <property type="project" value="InterPro"/>
</dbReference>
<reference evidence="5" key="1">
    <citation type="journal article" date="2021" name="PeerJ">
        <title>Extensive microbial diversity within the chicken gut microbiome revealed by metagenomics and culture.</title>
        <authorList>
            <person name="Gilroy R."/>
            <person name="Ravi A."/>
            <person name="Getino M."/>
            <person name="Pursley I."/>
            <person name="Horton D.L."/>
            <person name="Alikhan N.F."/>
            <person name="Baker D."/>
            <person name="Gharbi K."/>
            <person name="Hall N."/>
            <person name="Watson M."/>
            <person name="Adriaenssens E.M."/>
            <person name="Foster-Nyarko E."/>
            <person name="Jarju S."/>
            <person name="Secka A."/>
            <person name="Antonio M."/>
            <person name="Oren A."/>
            <person name="Chaudhuri R.R."/>
            <person name="La Ragione R."/>
            <person name="Hildebrand F."/>
            <person name="Pallen M.J."/>
        </authorList>
    </citation>
    <scope>NUCLEOTIDE SEQUENCE</scope>
    <source>
        <strain evidence="5">ChiSjej5B23-15282</strain>
    </source>
</reference>